<dbReference type="SUPFAM" id="SSF54631">
    <property type="entry name" value="CBS-domain pair"/>
    <property type="match status" value="1"/>
</dbReference>
<reference evidence="4 5" key="1">
    <citation type="submission" date="2015-07" db="EMBL/GenBank/DDBJ databases">
        <authorList>
            <person name="Kim K.M."/>
        </authorList>
    </citation>
    <scope>NUCLEOTIDE SEQUENCE [LARGE SCALE GENOMIC DNA]</scope>
    <source>
        <strain evidence="4 5">KCTC 12363</strain>
    </source>
</reference>
<keyword evidence="5" id="KW-1185">Reference proteome</keyword>
<dbReference type="SMART" id="SM00116">
    <property type="entry name" value="CBS"/>
    <property type="match status" value="2"/>
</dbReference>
<sequence length="484" mass="56143">MIPEHLPPIDDFYIKTLSEISLKEVLFCAPDTPIFKAAQIMRDEKSSCLFVGDNIDTIQGVVTDITLRDNVMAIERSSKDAVKEIMDTKLVSISKESLVYEALLLMFRTKTRYLLVEEEGHFVGVTSRNKILTVQSLSPFVFIQSVKQALDEEELKEKWKQVPGMVDQLIQRGVRSEIINQIISAIADIIALRVIEQVIKKKGPPPAKFVFFVLGSEGRKEQTLKTDQDNAIIYEDKANEHRELVRDYFLDFAKTVSDHLNEIGFDYCKGGFMASNSKWTHSLSHWKKNYEEWFQESSMETVLSYGTFFDCRPIYGDFSLLENLKSFMDEQLHFPLERFFFNMAQNALQYDTQLTWLKNIKTFKVDEEEVFDIKRAMTPMVNAMRLYALANRVFETNTGKRLEILTELKVFSARESKELYQGYYYLMGLRLEKQAGAIINEGKPPLNYIKISQLTQVQLVTIKEIFKVIRDLQLKLKIKFTKSF</sequence>
<evidence type="ECO:0000313" key="5">
    <source>
        <dbReference type="Proteomes" id="UP000036520"/>
    </source>
</evidence>
<dbReference type="InterPro" id="IPR018821">
    <property type="entry name" value="DUF294_put_nucleoTrafse_sb-bd"/>
</dbReference>
<dbReference type="OrthoDB" id="9810963at2"/>
<dbReference type="Gene3D" id="3.10.580.10">
    <property type="entry name" value="CBS-domain"/>
    <property type="match status" value="1"/>
</dbReference>
<dbReference type="InterPro" id="IPR051257">
    <property type="entry name" value="Diverse_CBS-Domain"/>
</dbReference>
<dbReference type="CDD" id="cd05401">
    <property type="entry name" value="NT_GlnE_GlnD_like"/>
    <property type="match status" value="1"/>
</dbReference>
<protein>
    <submittedName>
        <fullName evidence="4">cAMP-binding protein</fullName>
    </submittedName>
</protein>
<dbReference type="Proteomes" id="UP000036520">
    <property type="component" value="Chromosome"/>
</dbReference>
<dbReference type="PROSITE" id="PS51371">
    <property type="entry name" value="CBS"/>
    <property type="match status" value="2"/>
</dbReference>
<dbReference type="KEGG" id="camu:CA2015_0237"/>
<dbReference type="Pfam" id="PF03445">
    <property type="entry name" value="DUF294"/>
    <property type="match status" value="1"/>
</dbReference>
<dbReference type="PATRIC" id="fig|320787.5.peg.259"/>
<dbReference type="PANTHER" id="PTHR43080:SF2">
    <property type="entry name" value="CBS DOMAIN-CONTAINING PROTEIN"/>
    <property type="match status" value="1"/>
</dbReference>
<evidence type="ECO:0000256" key="2">
    <source>
        <dbReference type="PROSITE-ProRule" id="PRU00703"/>
    </source>
</evidence>
<feature type="domain" description="CBS" evidence="3">
    <location>
        <begin position="21"/>
        <end position="78"/>
    </location>
</feature>
<dbReference type="EMBL" id="CP012040">
    <property type="protein sequence ID" value="AKP49718.1"/>
    <property type="molecule type" value="Genomic_DNA"/>
</dbReference>
<dbReference type="InterPro" id="IPR046342">
    <property type="entry name" value="CBS_dom_sf"/>
</dbReference>
<dbReference type="Pfam" id="PF10335">
    <property type="entry name" value="DUF294_C"/>
    <property type="match status" value="1"/>
</dbReference>
<organism evidence="4 5">
    <name type="scientific">Cyclobacterium amurskyense</name>
    <dbReference type="NCBI Taxonomy" id="320787"/>
    <lineage>
        <taxon>Bacteria</taxon>
        <taxon>Pseudomonadati</taxon>
        <taxon>Bacteroidota</taxon>
        <taxon>Cytophagia</taxon>
        <taxon>Cytophagales</taxon>
        <taxon>Cyclobacteriaceae</taxon>
        <taxon>Cyclobacterium</taxon>
    </lineage>
</organism>
<evidence type="ECO:0000313" key="4">
    <source>
        <dbReference type="EMBL" id="AKP49718.1"/>
    </source>
</evidence>
<keyword evidence="1 2" id="KW-0129">CBS domain</keyword>
<dbReference type="GO" id="GO:0008773">
    <property type="term" value="F:[protein-PII] uridylyltransferase activity"/>
    <property type="evidence" value="ECO:0007669"/>
    <property type="project" value="InterPro"/>
</dbReference>
<dbReference type="RefSeq" id="WP_048640232.1">
    <property type="nucleotide sequence ID" value="NZ_CP012040.1"/>
</dbReference>
<evidence type="ECO:0000259" key="3">
    <source>
        <dbReference type="PROSITE" id="PS51371"/>
    </source>
</evidence>
<accession>A0A0H4PAE8</accession>
<dbReference type="InterPro" id="IPR000644">
    <property type="entry name" value="CBS_dom"/>
</dbReference>
<dbReference type="AlphaFoldDB" id="A0A0H4PAE8"/>
<feature type="domain" description="CBS" evidence="3">
    <location>
        <begin position="86"/>
        <end position="145"/>
    </location>
</feature>
<dbReference type="InterPro" id="IPR005105">
    <property type="entry name" value="GlnD_Uridyltrans_N"/>
</dbReference>
<proteinExistence type="predicted"/>
<name>A0A0H4PAE8_9BACT</name>
<dbReference type="Pfam" id="PF00571">
    <property type="entry name" value="CBS"/>
    <property type="match status" value="2"/>
</dbReference>
<gene>
    <name evidence="4" type="ORF">CA2015_0237</name>
</gene>
<dbReference type="PANTHER" id="PTHR43080">
    <property type="entry name" value="CBS DOMAIN-CONTAINING PROTEIN CBSX3, MITOCHONDRIAL"/>
    <property type="match status" value="1"/>
</dbReference>
<evidence type="ECO:0000256" key="1">
    <source>
        <dbReference type="ARBA" id="ARBA00023122"/>
    </source>
</evidence>
<dbReference type="STRING" id="320787.CA2015_0237"/>